<dbReference type="AlphaFoldDB" id="A0A537JWB3"/>
<organism evidence="2 3">
    <name type="scientific">Candidatus Segetimicrobium genomatis</name>
    <dbReference type="NCBI Taxonomy" id="2569760"/>
    <lineage>
        <taxon>Bacteria</taxon>
        <taxon>Bacillati</taxon>
        <taxon>Candidatus Sysuimicrobiota</taxon>
        <taxon>Candidatus Sysuimicrobiia</taxon>
        <taxon>Candidatus Sysuimicrobiales</taxon>
        <taxon>Candidatus Segetimicrobiaceae</taxon>
        <taxon>Candidatus Segetimicrobium</taxon>
    </lineage>
</organism>
<feature type="chain" id="PRO_5022179310" description="DinB family protein" evidence="1">
    <location>
        <begin position="33"/>
        <end position="219"/>
    </location>
</feature>
<reference evidence="2 3" key="1">
    <citation type="journal article" date="2019" name="Nat. Microbiol.">
        <title>Mediterranean grassland soil C-N compound turnover is dependent on rainfall and depth, and is mediated by genomically divergent microorganisms.</title>
        <authorList>
            <person name="Diamond S."/>
            <person name="Andeer P.F."/>
            <person name="Li Z."/>
            <person name="Crits-Christoph A."/>
            <person name="Burstein D."/>
            <person name="Anantharaman K."/>
            <person name="Lane K.R."/>
            <person name="Thomas B.C."/>
            <person name="Pan C."/>
            <person name="Northen T.R."/>
            <person name="Banfield J.F."/>
        </authorList>
    </citation>
    <scope>NUCLEOTIDE SEQUENCE [LARGE SCALE GENOMIC DNA]</scope>
    <source>
        <strain evidence="2">NP_3</strain>
    </source>
</reference>
<sequence>MSTVRILRFMLNSLVVISLVVASVVPPARSQAAPNPAKVAELKLALRDLYINHIFWVRDLVMATRLGDKAAAGEADEYGLKNATAVGQSIAPIYGQAAGEKFAMLFTGHYAAVKGYMTAAFANNFKGSAAQKKAAVDRLLKNANDIAMFVSAANPNLPKDAVYGLLLTHGQQHIMMIDAVAKNDWAAEADSWDPMVKHIYTLSDALAEGIAKQFPGKFQ</sequence>
<protein>
    <recommendedName>
        <fullName evidence="4">DinB family protein</fullName>
    </recommendedName>
</protein>
<feature type="signal peptide" evidence="1">
    <location>
        <begin position="1"/>
        <end position="32"/>
    </location>
</feature>
<evidence type="ECO:0000313" key="2">
    <source>
        <dbReference type="EMBL" id="TMI87780.1"/>
    </source>
</evidence>
<accession>A0A537JWB3</accession>
<gene>
    <name evidence="2" type="ORF">E6H00_14755</name>
</gene>
<keyword evidence="1" id="KW-0732">Signal</keyword>
<dbReference type="EMBL" id="VBAK01000151">
    <property type="protein sequence ID" value="TMI87780.1"/>
    <property type="molecule type" value="Genomic_DNA"/>
</dbReference>
<comment type="caution">
    <text evidence="2">The sequence shown here is derived from an EMBL/GenBank/DDBJ whole genome shotgun (WGS) entry which is preliminary data.</text>
</comment>
<proteinExistence type="predicted"/>
<evidence type="ECO:0000256" key="1">
    <source>
        <dbReference type="SAM" id="SignalP"/>
    </source>
</evidence>
<dbReference type="Proteomes" id="UP000318509">
    <property type="component" value="Unassembled WGS sequence"/>
</dbReference>
<name>A0A537JWB3_9BACT</name>
<evidence type="ECO:0008006" key="4">
    <source>
        <dbReference type="Google" id="ProtNLM"/>
    </source>
</evidence>
<evidence type="ECO:0000313" key="3">
    <source>
        <dbReference type="Proteomes" id="UP000318509"/>
    </source>
</evidence>